<evidence type="ECO:0000313" key="13">
    <source>
        <dbReference type="Ensembl" id="ENSPNAP00000001653.2"/>
    </source>
</evidence>
<keyword evidence="6 11" id="KW-0472">Membrane</keyword>
<dbReference type="OMA" id="IYCYIRI"/>
<dbReference type="Gene3D" id="1.20.1070.10">
    <property type="entry name" value="Rhodopsin 7-helix transmembrane proteins"/>
    <property type="match status" value="1"/>
</dbReference>
<comment type="subcellular location">
    <subcellularLocation>
        <location evidence="1">Cell membrane</location>
        <topology evidence="1">Multi-pass membrane protein</topology>
    </subcellularLocation>
</comment>
<keyword evidence="5 10" id="KW-0297">G-protein coupled receptor</keyword>
<evidence type="ECO:0000256" key="10">
    <source>
        <dbReference type="RuleBase" id="RU000688"/>
    </source>
</evidence>
<protein>
    <recommendedName>
        <fullName evidence="12">G-protein coupled receptors family 1 profile domain-containing protein</fullName>
    </recommendedName>
</protein>
<dbReference type="GO" id="GO:0019957">
    <property type="term" value="F:C-C chemokine binding"/>
    <property type="evidence" value="ECO:0007669"/>
    <property type="project" value="TreeGrafter"/>
</dbReference>
<feature type="transmembrane region" description="Helical" evidence="11">
    <location>
        <begin position="75"/>
        <end position="96"/>
    </location>
</feature>
<dbReference type="PRINTS" id="PR00657">
    <property type="entry name" value="CCCHEMOKINER"/>
</dbReference>
<dbReference type="InterPro" id="IPR000355">
    <property type="entry name" value="Chemokine_rcpt"/>
</dbReference>
<evidence type="ECO:0000256" key="6">
    <source>
        <dbReference type="ARBA" id="ARBA00023136"/>
    </source>
</evidence>
<dbReference type="PRINTS" id="PR00237">
    <property type="entry name" value="GPCRRHODOPSN"/>
</dbReference>
<evidence type="ECO:0000256" key="7">
    <source>
        <dbReference type="ARBA" id="ARBA00023157"/>
    </source>
</evidence>
<reference evidence="13 14" key="1">
    <citation type="submission" date="2020-10" db="EMBL/GenBank/DDBJ databases">
        <title>Pygocentrus nattereri (red-bellied piranha) genome, fPygNat1, primary haplotype.</title>
        <authorList>
            <person name="Myers G."/>
            <person name="Meyer A."/>
            <person name="Karagic N."/>
            <person name="Pippel M."/>
            <person name="Winkler S."/>
            <person name="Tracey A."/>
            <person name="Wood J."/>
            <person name="Formenti G."/>
            <person name="Howe K."/>
            <person name="Fedrigo O."/>
            <person name="Jarvis E.D."/>
        </authorList>
    </citation>
    <scope>NUCLEOTIDE SEQUENCE [LARGE SCALE GENOMIC DNA]</scope>
</reference>
<dbReference type="GO" id="GO:0060326">
    <property type="term" value="P:cell chemotaxis"/>
    <property type="evidence" value="ECO:0007669"/>
    <property type="project" value="TreeGrafter"/>
</dbReference>
<dbReference type="Ensembl" id="ENSPNAT00000011789.2">
    <property type="protein sequence ID" value="ENSPNAP00000001653.2"/>
    <property type="gene ID" value="ENSPNAG00000000859.2"/>
</dbReference>
<dbReference type="FunFam" id="1.20.1070.10:FF:000130">
    <property type="entry name" value="Chemokine (C-C motif) receptor 2"/>
    <property type="match status" value="1"/>
</dbReference>
<keyword evidence="8 10" id="KW-0675">Receptor</keyword>
<dbReference type="PANTHER" id="PTHR10489">
    <property type="entry name" value="CELL ADHESION MOLECULE"/>
    <property type="match status" value="1"/>
</dbReference>
<feature type="transmembrane region" description="Helical" evidence="11">
    <location>
        <begin position="276"/>
        <end position="297"/>
    </location>
</feature>
<keyword evidence="7" id="KW-1015">Disulfide bond</keyword>
<dbReference type="InterPro" id="IPR017452">
    <property type="entry name" value="GPCR_Rhodpsn_7TM"/>
</dbReference>
<evidence type="ECO:0000256" key="9">
    <source>
        <dbReference type="ARBA" id="ARBA00023224"/>
    </source>
</evidence>
<reference evidence="13" key="2">
    <citation type="submission" date="2025-08" db="UniProtKB">
        <authorList>
            <consortium name="Ensembl"/>
        </authorList>
    </citation>
    <scope>IDENTIFICATION</scope>
</reference>
<feature type="transmembrane region" description="Helical" evidence="11">
    <location>
        <begin position="102"/>
        <end position="129"/>
    </location>
</feature>
<dbReference type="InterPro" id="IPR050119">
    <property type="entry name" value="CCR1-9-like"/>
</dbReference>
<dbReference type="Proteomes" id="UP001501920">
    <property type="component" value="Chromosome 3"/>
</dbReference>
<dbReference type="GeneTree" id="ENSGT01110000267168"/>
<evidence type="ECO:0000313" key="14">
    <source>
        <dbReference type="Proteomes" id="UP001501920"/>
    </source>
</evidence>
<name>A0A3B4BPY5_PYGNA</name>
<proteinExistence type="inferred from homology"/>
<comment type="similarity">
    <text evidence="10">Belongs to the G-protein coupled receptor 1 family.</text>
</comment>
<keyword evidence="3 10" id="KW-0812">Transmembrane</keyword>
<evidence type="ECO:0000259" key="12">
    <source>
        <dbReference type="PROSITE" id="PS50262"/>
    </source>
</evidence>
<dbReference type="GO" id="GO:0007204">
    <property type="term" value="P:positive regulation of cytosolic calcium ion concentration"/>
    <property type="evidence" value="ECO:0007669"/>
    <property type="project" value="TreeGrafter"/>
</dbReference>
<dbReference type="AlphaFoldDB" id="A0A3B4BPY5"/>
<dbReference type="GO" id="GO:0009897">
    <property type="term" value="C:external side of plasma membrane"/>
    <property type="evidence" value="ECO:0007669"/>
    <property type="project" value="TreeGrafter"/>
</dbReference>
<dbReference type="GO" id="GO:0006955">
    <property type="term" value="P:immune response"/>
    <property type="evidence" value="ECO:0007669"/>
    <property type="project" value="TreeGrafter"/>
</dbReference>
<organism evidence="13 14">
    <name type="scientific">Pygocentrus nattereri</name>
    <name type="common">Red-bellied piranha</name>
    <dbReference type="NCBI Taxonomy" id="42514"/>
    <lineage>
        <taxon>Eukaryota</taxon>
        <taxon>Metazoa</taxon>
        <taxon>Chordata</taxon>
        <taxon>Craniata</taxon>
        <taxon>Vertebrata</taxon>
        <taxon>Euteleostomi</taxon>
        <taxon>Actinopterygii</taxon>
        <taxon>Neopterygii</taxon>
        <taxon>Teleostei</taxon>
        <taxon>Ostariophysi</taxon>
        <taxon>Characiformes</taxon>
        <taxon>Characoidei</taxon>
        <taxon>Pygocentrus</taxon>
    </lineage>
</organism>
<keyword evidence="14" id="KW-1185">Reference proteome</keyword>
<feature type="transmembrane region" description="Helical" evidence="11">
    <location>
        <begin position="238"/>
        <end position="256"/>
    </location>
</feature>
<dbReference type="PROSITE" id="PS00237">
    <property type="entry name" value="G_PROTEIN_RECEP_F1_1"/>
    <property type="match status" value="1"/>
</dbReference>
<evidence type="ECO:0000256" key="2">
    <source>
        <dbReference type="ARBA" id="ARBA00022475"/>
    </source>
</evidence>
<reference evidence="13" key="3">
    <citation type="submission" date="2025-09" db="UniProtKB">
        <authorList>
            <consortium name="Ensembl"/>
        </authorList>
    </citation>
    <scope>IDENTIFICATION</scope>
</reference>
<dbReference type="SUPFAM" id="SSF81321">
    <property type="entry name" value="Family A G protein-coupled receptor-like"/>
    <property type="match status" value="1"/>
</dbReference>
<evidence type="ECO:0000256" key="1">
    <source>
        <dbReference type="ARBA" id="ARBA00004651"/>
    </source>
</evidence>
<evidence type="ECO:0000256" key="8">
    <source>
        <dbReference type="ARBA" id="ARBA00023170"/>
    </source>
</evidence>
<feature type="domain" description="G-protein coupled receptors family 1 profile" evidence="12">
    <location>
        <begin position="54"/>
        <end position="293"/>
    </location>
</feature>
<feature type="transmembrane region" description="Helical" evidence="11">
    <location>
        <begin position="199"/>
        <end position="218"/>
    </location>
</feature>
<dbReference type="Pfam" id="PF00001">
    <property type="entry name" value="7tm_1"/>
    <property type="match status" value="1"/>
</dbReference>
<sequence>MEDHDHETSSQPLLYEYDSSVTSVSPCDINDVTEFGRKFLPPFYTVIFIVSMLGNGLVLFIMYKFERLNTVTNIFLINLVVSNLIFTITLPFQAVYHYSEWIFGSVICKMVGSAYFLGFHSSVLFLTLMTFDRYLAVVHVVMATKQRRSCYAFTTAAVVWGISVLASLETCINYDVTKDPIVGDVCEDNGPKHKVLGTYPLFVMFFILPLVVIIYCYIRIALRVVSSRMKGKHRTVKLIFVIVMLFFICWTPYNVILLMNEETSDPCDNSLIYPQYVTHNIAHLYFCVNPVFCTFLGKKFQNHVRQLLVNEVPCLKSHLNFSGQSTL</sequence>
<dbReference type="STRING" id="42514.ENSPNAP00000001653"/>
<dbReference type="InterPro" id="IPR000276">
    <property type="entry name" value="GPCR_Rhodpsn"/>
</dbReference>
<feature type="transmembrane region" description="Helical" evidence="11">
    <location>
        <begin position="150"/>
        <end position="168"/>
    </location>
</feature>
<evidence type="ECO:0000256" key="3">
    <source>
        <dbReference type="ARBA" id="ARBA00022692"/>
    </source>
</evidence>
<feature type="transmembrane region" description="Helical" evidence="11">
    <location>
        <begin position="43"/>
        <end position="63"/>
    </location>
</feature>
<dbReference type="GO" id="GO:0019722">
    <property type="term" value="P:calcium-mediated signaling"/>
    <property type="evidence" value="ECO:0007669"/>
    <property type="project" value="TreeGrafter"/>
</dbReference>
<keyword evidence="4 11" id="KW-1133">Transmembrane helix</keyword>
<dbReference type="PROSITE" id="PS50262">
    <property type="entry name" value="G_PROTEIN_RECEP_F1_2"/>
    <property type="match status" value="1"/>
</dbReference>
<keyword evidence="9 10" id="KW-0807">Transducer</keyword>
<dbReference type="PANTHER" id="PTHR10489:SF922">
    <property type="entry name" value="C-C CHEMOKINE RECEPTOR FAMILY-LIKE-RELATED"/>
    <property type="match status" value="1"/>
</dbReference>
<evidence type="ECO:0000256" key="5">
    <source>
        <dbReference type="ARBA" id="ARBA00023040"/>
    </source>
</evidence>
<dbReference type="GO" id="GO:0016493">
    <property type="term" value="F:C-C chemokine receptor activity"/>
    <property type="evidence" value="ECO:0007669"/>
    <property type="project" value="TreeGrafter"/>
</dbReference>
<evidence type="ECO:0000256" key="11">
    <source>
        <dbReference type="SAM" id="Phobius"/>
    </source>
</evidence>
<evidence type="ECO:0000256" key="4">
    <source>
        <dbReference type="ARBA" id="ARBA00022989"/>
    </source>
</evidence>
<accession>A0A3B4BPY5</accession>
<keyword evidence="2" id="KW-1003">Cell membrane</keyword>